<evidence type="ECO:0000313" key="1">
    <source>
        <dbReference type="EMBL" id="CAC5369876.1"/>
    </source>
</evidence>
<organism evidence="1 2">
    <name type="scientific">Mytilus coruscus</name>
    <name type="common">Sea mussel</name>
    <dbReference type="NCBI Taxonomy" id="42192"/>
    <lineage>
        <taxon>Eukaryota</taxon>
        <taxon>Metazoa</taxon>
        <taxon>Spiralia</taxon>
        <taxon>Lophotrochozoa</taxon>
        <taxon>Mollusca</taxon>
        <taxon>Bivalvia</taxon>
        <taxon>Autobranchia</taxon>
        <taxon>Pteriomorphia</taxon>
        <taxon>Mytilida</taxon>
        <taxon>Mytiloidea</taxon>
        <taxon>Mytilidae</taxon>
        <taxon>Mytilinae</taxon>
        <taxon>Mytilus</taxon>
    </lineage>
</organism>
<evidence type="ECO:0000313" key="2">
    <source>
        <dbReference type="Proteomes" id="UP000507470"/>
    </source>
</evidence>
<keyword evidence="2" id="KW-1185">Reference proteome</keyword>
<protein>
    <submittedName>
        <fullName evidence="1">Uncharacterized protein</fullName>
    </submittedName>
</protein>
<gene>
    <name evidence="1" type="ORF">MCOR_8910</name>
</gene>
<accession>A0A6J8ALQ8</accession>
<reference evidence="1 2" key="1">
    <citation type="submission" date="2020-06" db="EMBL/GenBank/DDBJ databases">
        <authorList>
            <person name="Li R."/>
            <person name="Bekaert M."/>
        </authorList>
    </citation>
    <scope>NUCLEOTIDE SEQUENCE [LARGE SCALE GENOMIC DNA]</scope>
    <source>
        <strain evidence="2">wild</strain>
    </source>
</reference>
<dbReference type="EMBL" id="CACVKT020001624">
    <property type="protein sequence ID" value="CAC5369876.1"/>
    <property type="molecule type" value="Genomic_DNA"/>
</dbReference>
<sequence>MQSRGFTVELSSKKDVRLDHNLTIEEFNRAFRKYRNIMGKAYPQKKVELEQYEADIKEISQNYSPCFYTYHKMFSAKAAAAIVEHNISRACAHCGEFDHTSKFCEKAKHGIPTLSQGATPIRNIDKRVDRFPILQGQNSVTTTIMALAIAENASSCMHVVNVGKAGMA</sequence>
<dbReference type="AlphaFoldDB" id="A0A6J8ALQ8"/>
<dbReference type="Proteomes" id="UP000507470">
    <property type="component" value="Unassembled WGS sequence"/>
</dbReference>
<dbReference type="OrthoDB" id="10362470at2759"/>
<proteinExistence type="predicted"/>
<name>A0A6J8ALQ8_MYTCO</name>